<evidence type="ECO:0008006" key="3">
    <source>
        <dbReference type="Google" id="ProtNLM"/>
    </source>
</evidence>
<comment type="caution">
    <text evidence="1">The sequence shown here is derived from an EMBL/GenBank/DDBJ whole genome shotgun (WGS) entry which is preliminary data.</text>
</comment>
<dbReference type="EMBL" id="VLLN01000024">
    <property type="protein sequence ID" value="TWJ16860.1"/>
    <property type="molecule type" value="Genomic_DNA"/>
</dbReference>
<gene>
    <name evidence="1" type="ORF">JN12_03219</name>
</gene>
<protein>
    <recommendedName>
        <fullName evidence="3">GATA-type domain-containing protein</fullName>
    </recommendedName>
</protein>
<evidence type="ECO:0000313" key="1">
    <source>
        <dbReference type="EMBL" id="TWJ16860.1"/>
    </source>
</evidence>
<reference evidence="1 2" key="1">
    <citation type="submission" date="2019-07" db="EMBL/GenBank/DDBJ databases">
        <title>Genomic Encyclopedia of Archaeal and Bacterial Type Strains, Phase II (KMG-II): from individual species to whole genera.</title>
        <authorList>
            <person name="Goeker M."/>
        </authorList>
    </citation>
    <scope>NUCLEOTIDE SEQUENCE [LARGE SCALE GENOMIC DNA]</scope>
    <source>
        <strain evidence="1 2">ATCC BAA-1139</strain>
    </source>
</reference>
<accession>A0A562VG51</accession>
<sequence>MKIVPRGDYYVWHCEWCDSRNSTIWTRIDSQSVTCSACKQSFGIGEEGHLFALDQELREAI</sequence>
<evidence type="ECO:0000313" key="2">
    <source>
        <dbReference type="Proteomes" id="UP000319449"/>
    </source>
</evidence>
<organism evidence="1 2">
    <name type="scientific">Geobacter argillaceus</name>
    <dbReference type="NCBI Taxonomy" id="345631"/>
    <lineage>
        <taxon>Bacteria</taxon>
        <taxon>Pseudomonadati</taxon>
        <taxon>Thermodesulfobacteriota</taxon>
        <taxon>Desulfuromonadia</taxon>
        <taxon>Geobacterales</taxon>
        <taxon>Geobacteraceae</taxon>
        <taxon>Geobacter</taxon>
    </lineage>
</organism>
<dbReference type="AlphaFoldDB" id="A0A562VG51"/>
<keyword evidence="2" id="KW-1185">Reference proteome</keyword>
<proteinExistence type="predicted"/>
<dbReference type="Proteomes" id="UP000319449">
    <property type="component" value="Unassembled WGS sequence"/>
</dbReference>
<dbReference type="OrthoDB" id="5397656at2"/>
<name>A0A562VG51_9BACT</name>